<dbReference type="Proteomes" id="UP000027265">
    <property type="component" value="Unassembled WGS sequence"/>
</dbReference>
<evidence type="ECO:0008006" key="3">
    <source>
        <dbReference type="Google" id="ProtNLM"/>
    </source>
</evidence>
<dbReference type="PANTHER" id="PTHR46082:SF6">
    <property type="entry name" value="AAA+ ATPASE DOMAIN-CONTAINING PROTEIN-RELATED"/>
    <property type="match status" value="1"/>
</dbReference>
<dbReference type="InterPro" id="IPR011990">
    <property type="entry name" value="TPR-like_helical_dom_sf"/>
</dbReference>
<name>A0A067PJH3_9AGAM</name>
<dbReference type="Gene3D" id="1.25.40.10">
    <property type="entry name" value="Tetratricopeptide repeat domain"/>
    <property type="match status" value="1"/>
</dbReference>
<evidence type="ECO:0000313" key="2">
    <source>
        <dbReference type="Proteomes" id="UP000027265"/>
    </source>
</evidence>
<dbReference type="InterPro" id="IPR053137">
    <property type="entry name" value="NLR-like"/>
</dbReference>
<evidence type="ECO:0000313" key="1">
    <source>
        <dbReference type="EMBL" id="KDQ53980.1"/>
    </source>
</evidence>
<dbReference type="OrthoDB" id="3038484at2759"/>
<dbReference type="Pfam" id="PF13424">
    <property type="entry name" value="TPR_12"/>
    <property type="match status" value="1"/>
</dbReference>
<reference evidence="2" key="1">
    <citation type="journal article" date="2014" name="Proc. Natl. Acad. Sci. U.S.A.">
        <title>Extensive sampling of basidiomycete genomes demonstrates inadequacy of the white-rot/brown-rot paradigm for wood decay fungi.</title>
        <authorList>
            <person name="Riley R."/>
            <person name="Salamov A.A."/>
            <person name="Brown D.W."/>
            <person name="Nagy L.G."/>
            <person name="Floudas D."/>
            <person name="Held B.W."/>
            <person name="Levasseur A."/>
            <person name="Lombard V."/>
            <person name="Morin E."/>
            <person name="Otillar R."/>
            <person name="Lindquist E.A."/>
            <person name="Sun H."/>
            <person name="LaButti K.M."/>
            <person name="Schmutz J."/>
            <person name="Jabbour D."/>
            <person name="Luo H."/>
            <person name="Baker S.E."/>
            <person name="Pisabarro A.G."/>
            <person name="Walton J.D."/>
            <person name="Blanchette R.A."/>
            <person name="Henrissat B."/>
            <person name="Martin F."/>
            <person name="Cullen D."/>
            <person name="Hibbett D.S."/>
            <person name="Grigoriev I.V."/>
        </authorList>
    </citation>
    <scope>NUCLEOTIDE SEQUENCE [LARGE SCALE GENOMIC DNA]</scope>
    <source>
        <strain evidence="2">MUCL 33604</strain>
    </source>
</reference>
<dbReference type="PANTHER" id="PTHR46082">
    <property type="entry name" value="ATP/GTP-BINDING PROTEIN-RELATED"/>
    <property type="match status" value="1"/>
</dbReference>
<keyword evidence="2" id="KW-1185">Reference proteome</keyword>
<dbReference type="SUPFAM" id="SSF48452">
    <property type="entry name" value="TPR-like"/>
    <property type="match status" value="1"/>
</dbReference>
<protein>
    <recommendedName>
        <fullName evidence="3">Kinesin light chain</fullName>
    </recommendedName>
</protein>
<dbReference type="InParanoid" id="A0A067PJH3"/>
<feature type="non-terminal residue" evidence="1">
    <location>
        <position position="62"/>
    </location>
</feature>
<dbReference type="HOGENOM" id="CLU_000288_125_11_1"/>
<accession>A0A067PJH3</accession>
<dbReference type="AlphaFoldDB" id="A0A067PJH3"/>
<gene>
    <name evidence="1" type="ORF">JAAARDRAFT_97348</name>
</gene>
<organism evidence="1 2">
    <name type="scientific">Jaapia argillacea MUCL 33604</name>
    <dbReference type="NCBI Taxonomy" id="933084"/>
    <lineage>
        <taxon>Eukaryota</taxon>
        <taxon>Fungi</taxon>
        <taxon>Dikarya</taxon>
        <taxon>Basidiomycota</taxon>
        <taxon>Agaricomycotina</taxon>
        <taxon>Agaricomycetes</taxon>
        <taxon>Agaricomycetidae</taxon>
        <taxon>Jaapiales</taxon>
        <taxon>Jaapiaceae</taxon>
        <taxon>Jaapia</taxon>
    </lineage>
</organism>
<sequence length="62" mass="6955">MANLASTYWNQGRWKEAEGLDIAVMEATKRLLGEEHPNTLTSMANLASTYQNQGQWKEAEGL</sequence>
<dbReference type="EMBL" id="KL197731">
    <property type="protein sequence ID" value="KDQ53980.1"/>
    <property type="molecule type" value="Genomic_DNA"/>
</dbReference>
<proteinExistence type="predicted"/>
<dbReference type="STRING" id="933084.A0A067PJH3"/>